<sequence length="83" mass="9278">MTLEASDTQAIESLVKLGYQPLTMPYILPVEEEIFQRALAQIKKGQLPHAVVYQTPEEVEIWTIPNKPTIAENTAQADQQQAA</sequence>
<reference evidence="1" key="1">
    <citation type="submission" date="2020-04" db="EMBL/GenBank/DDBJ databases">
        <authorList>
            <person name="Chiriac C."/>
            <person name="Salcher M."/>
            <person name="Ghai R."/>
            <person name="Kavagutti S V."/>
        </authorList>
    </citation>
    <scope>NUCLEOTIDE SEQUENCE</scope>
</reference>
<evidence type="ECO:0000313" key="1">
    <source>
        <dbReference type="EMBL" id="CAB4150791.1"/>
    </source>
</evidence>
<proteinExistence type="predicted"/>
<gene>
    <name evidence="1" type="ORF">UFOVP574_30</name>
</gene>
<protein>
    <submittedName>
        <fullName evidence="1">Uncharacterized protein</fullName>
    </submittedName>
</protein>
<name>A0A6J5MXX1_9CAUD</name>
<organism evidence="1">
    <name type="scientific">uncultured Caudovirales phage</name>
    <dbReference type="NCBI Taxonomy" id="2100421"/>
    <lineage>
        <taxon>Viruses</taxon>
        <taxon>Duplodnaviria</taxon>
        <taxon>Heunggongvirae</taxon>
        <taxon>Uroviricota</taxon>
        <taxon>Caudoviricetes</taxon>
        <taxon>Peduoviridae</taxon>
        <taxon>Maltschvirus</taxon>
        <taxon>Maltschvirus maltsch</taxon>
    </lineage>
</organism>
<dbReference type="EMBL" id="LR796549">
    <property type="protein sequence ID" value="CAB4150791.1"/>
    <property type="molecule type" value="Genomic_DNA"/>
</dbReference>
<accession>A0A6J5MXX1</accession>